<dbReference type="AlphaFoldDB" id="A0A1H7KJQ1"/>
<name>A0A1H7KJQ1_9BACT</name>
<accession>A0A1H7KJQ1</accession>
<dbReference type="Gene3D" id="3.10.450.50">
    <property type="match status" value="1"/>
</dbReference>
<evidence type="ECO:0000313" key="2">
    <source>
        <dbReference type="Proteomes" id="UP000198984"/>
    </source>
</evidence>
<dbReference type="EMBL" id="FOBB01000001">
    <property type="protein sequence ID" value="SEK87091.1"/>
    <property type="molecule type" value="Genomic_DNA"/>
</dbReference>
<dbReference type="InterPro" id="IPR032710">
    <property type="entry name" value="NTF2-like_dom_sf"/>
</dbReference>
<dbReference type="Proteomes" id="UP000198984">
    <property type="component" value="Unassembled WGS sequence"/>
</dbReference>
<dbReference type="RefSeq" id="WP_089907112.1">
    <property type="nucleotide sequence ID" value="NZ_FOBB01000001.1"/>
</dbReference>
<sequence length="134" mass="15579">MLQQDAQAYKQLLEAGNTIAVIEQYYDDNIYQQENDEETIRGKQRLLSLEQQSLEKIDQLVIRVPTLVVDEEQQIVMGEMMITFYHKTEGLKFLKEAFLQHWENGKIVKQQFYYRAIRGAAGPGNNPKQAKDPS</sequence>
<reference evidence="1 2" key="1">
    <citation type="submission" date="2016-10" db="EMBL/GenBank/DDBJ databases">
        <authorList>
            <person name="de Groot N.N."/>
        </authorList>
    </citation>
    <scope>NUCLEOTIDE SEQUENCE [LARGE SCALE GENOMIC DNA]</scope>
    <source>
        <strain evidence="1 2">DSM 21039</strain>
    </source>
</reference>
<dbReference type="OrthoDB" id="336094at2"/>
<dbReference type="SUPFAM" id="SSF54427">
    <property type="entry name" value="NTF2-like"/>
    <property type="match status" value="1"/>
</dbReference>
<evidence type="ECO:0000313" key="1">
    <source>
        <dbReference type="EMBL" id="SEK87091.1"/>
    </source>
</evidence>
<evidence type="ECO:0008006" key="3">
    <source>
        <dbReference type="Google" id="ProtNLM"/>
    </source>
</evidence>
<gene>
    <name evidence="1" type="ORF">SAMN04488505_1011043</name>
</gene>
<keyword evidence="2" id="KW-1185">Reference proteome</keyword>
<organism evidence="1 2">
    <name type="scientific">Chitinophaga rupis</name>
    <dbReference type="NCBI Taxonomy" id="573321"/>
    <lineage>
        <taxon>Bacteria</taxon>
        <taxon>Pseudomonadati</taxon>
        <taxon>Bacteroidota</taxon>
        <taxon>Chitinophagia</taxon>
        <taxon>Chitinophagales</taxon>
        <taxon>Chitinophagaceae</taxon>
        <taxon>Chitinophaga</taxon>
    </lineage>
</organism>
<protein>
    <recommendedName>
        <fullName evidence="3">SnoaL-like domain-containing protein</fullName>
    </recommendedName>
</protein>
<dbReference type="STRING" id="573321.SAMN04488505_1011043"/>
<proteinExistence type="predicted"/>